<feature type="transmembrane region" description="Helical" evidence="7">
    <location>
        <begin position="53"/>
        <end position="82"/>
    </location>
</feature>
<dbReference type="AlphaFoldDB" id="A0A2S2C6M4"/>
<accession>A0A2S2C6M4</accession>
<comment type="similarity">
    <text evidence="2">Belongs to the DoxX family.</text>
</comment>
<dbReference type="RefSeq" id="WP_109335959.1">
    <property type="nucleotide sequence ID" value="NZ_CP021355.1"/>
</dbReference>
<name>A0A2S2C6M4_9NOCA</name>
<dbReference type="GO" id="GO:0005886">
    <property type="term" value="C:plasma membrane"/>
    <property type="evidence" value="ECO:0007669"/>
    <property type="project" value="UniProtKB-SubCell"/>
</dbReference>
<organism evidence="8 9">
    <name type="scientific">Rhodococcus oxybenzonivorans</name>
    <dbReference type="NCBI Taxonomy" id="1990687"/>
    <lineage>
        <taxon>Bacteria</taxon>
        <taxon>Bacillati</taxon>
        <taxon>Actinomycetota</taxon>
        <taxon>Actinomycetes</taxon>
        <taxon>Mycobacteriales</taxon>
        <taxon>Nocardiaceae</taxon>
        <taxon>Rhodococcus</taxon>
    </lineage>
</organism>
<dbReference type="InterPro" id="IPR051907">
    <property type="entry name" value="DoxX-like_oxidoreductase"/>
</dbReference>
<evidence type="ECO:0000313" key="8">
    <source>
        <dbReference type="EMBL" id="AWK76515.1"/>
    </source>
</evidence>
<dbReference type="Pfam" id="PF07681">
    <property type="entry name" value="DoxX"/>
    <property type="match status" value="1"/>
</dbReference>
<proteinExistence type="inferred from homology"/>
<evidence type="ECO:0000256" key="1">
    <source>
        <dbReference type="ARBA" id="ARBA00004651"/>
    </source>
</evidence>
<dbReference type="InterPro" id="IPR032808">
    <property type="entry name" value="DoxX"/>
</dbReference>
<geneLocation type="plasmid" evidence="9">
    <name>prb98</name>
</geneLocation>
<evidence type="ECO:0000256" key="7">
    <source>
        <dbReference type="SAM" id="Phobius"/>
    </source>
</evidence>
<dbReference type="KEGG" id="roz:CBI38_34615"/>
<feature type="transmembrane region" description="Helical" evidence="7">
    <location>
        <begin position="139"/>
        <end position="158"/>
    </location>
</feature>
<protein>
    <submittedName>
        <fullName evidence="8">DoxX family protein</fullName>
    </submittedName>
</protein>
<keyword evidence="9" id="KW-1185">Reference proteome</keyword>
<feature type="transmembrane region" description="Helical" evidence="7">
    <location>
        <begin position="102"/>
        <end position="119"/>
    </location>
</feature>
<comment type="subcellular location">
    <subcellularLocation>
        <location evidence="1">Cell membrane</location>
        <topology evidence="1">Multi-pass membrane protein</topology>
    </subcellularLocation>
</comment>
<evidence type="ECO:0000313" key="9">
    <source>
        <dbReference type="Proteomes" id="UP000245711"/>
    </source>
</evidence>
<evidence type="ECO:0000256" key="6">
    <source>
        <dbReference type="ARBA" id="ARBA00023136"/>
    </source>
</evidence>
<sequence>MNGIELARIGLRTVVGTTMVAHGVKHGRTLDGTAGWFESIGFRQPRIQARASAIVEVGAGAALIAGIATPVAASAVVATMAVAARTVHKENGFFITSEGYEYVLNLAMASVAVSALGPGRWSVDRLIRADSRSSGMQRAAVTAGLGVAAAATQLAVFWRRPPRRL</sequence>
<keyword evidence="6 7" id="KW-0472">Membrane</keyword>
<keyword evidence="4 7" id="KW-0812">Transmembrane</keyword>
<evidence type="ECO:0000256" key="4">
    <source>
        <dbReference type="ARBA" id="ARBA00022692"/>
    </source>
</evidence>
<dbReference type="OrthoDB" id="346004at2"/>
<evidence type="ECO:0000256" key="5">
    <source>
        <dbReference type="ARBA" id="ARBA00022989"/>
    </source>
</evidence>
<dbReference type="Proteomes" id="UP000245711">
    <property type="component" value="Plasmid pRB98"/>
</dbReference>
<gene>
    <name evidence="8" type="ORF">CBI38_34615</name>
</gene>
<dbReference type="EMBL" id="CP021355">
    <property type="protein sequence ID" value="AWK76515.1"/>
    <property type="molecule type" value="Genomic_DNA"/>
</dbReference>
<evidence type="ECO:0000256" key="3">
    <source>
        <dbReference type="ARBA" id="ARBA00022475"/>
    </source>
</evidence>
<reference evidence="8 9" key="1">
    <citation type="submission" date="2017-05" db="EMBL/GenBank/DDBJ databases">
        <title>Isolation of Rhodococcus sp. S2-17 biodegrading of BP-3.</title>
        <authorList>
            <person name="Lee Y."/>
            <person name="Kim K.H."/>
            <person name="Chun B.H."/>
            <person name="Jung H.S."/>
            <person name="Jeon C.O."/>
        </authorList>
    </citation>
    <scope>NUCLEOTIDE SEQUENCE [LARGE SCALE GENOMIC DNA]</scope>
    <source>
        <strain evidence="8 9">S2-17</strain>
        <plasmid evidence="9">prb98</plasmid>
    </source>
</reference>
<dbReference type="PANTHER" id="PTHR33452:SF1">
    <property type="entry name" value="INNER MEMBRANE PROTEIN YPHA-RELATED"/>
    <property type="match status" value="1"/>
</dbReference>
<keyword evidence="5 7" id="KW-1133">Transmembrane helix</keyword>
<dbReference type="PANTHER" id="PTHR33452">
    <property type="entry name" value="OXIDOREDUCTASE CATD-RELATED"/>
    <property type="match status" value="1"/>
</dbReference>
<keyword evidence="3" id="KW-1003">Cell membrane</keyword>
<keyword evidence="8" id="KW-0614">Plasmid</keyword>
<evidence type="ECO:0000256" key="2">
    <source>
        <dbReference type="ARBA" id="ARBA00006679"/>
    </source>
</evidence>